<keyword evidence="4" id="KW-1185">Reference proteome</keyword>
<evidence type="ECO:0000259" key="2">
    <source>
        <dbReference type="Pfam" id="PF08327"/>
    </source>
</evidence>
<evidence type="ECO:0000313" key="4">
    <source>
        <dbReference type="Proteomes" id="UP001206924"/>
    </source>
</evidence>
<dbReference type="SUPFAM" id="SSF55961">
    <property type="entry name" value="Bet v1-like"/>
    <property type="match status" value="1"/>
</dbReference>
<gene>
    <name evidence="3" type="ORF">NNX28_08160</name>
</gene>
<name>A0ABT1NT26_9MICC</name>
<evidence type="ECO:0000256" key="1">
    <source>
        <dbReference type="ARBA" id="ARBA00006817"/>
    </source>
</evidence>
<dbReference type="EMBL" id="JANFLP010000008">
    <property type="protein sequence ID" value="MCQ1949904.1"/>
    <property type="molecule type" value="Genomic_DNA"/>
</dbReference>
<dbReference type="RefSeq" id="WP_255865405.1">
    <property type="nucleotide sequence ID" value="NZ_CP104263.1"/>
</dbReference>
<feature type="domain" description="Activator of Hsp90 ATPase homologue 1/2-like C-terminal" evidence="2">
    <location>
        <begin position="21"/>
        <end position="111"/>
    </location>
</feature>
<dbReference type="Proteomes" id="UP001206924">
    <property type="component" value="Unassembled WGS sequence"/>
</dbReference>
<protein>
    <submittedName>
        <fullName evidence="3">SRPBCC domain-containing protein</fullName>
    </submittedName>
</protein>
<dbReference type="Gene3D" id="3.30.530.20">
    <property type="match status" value="1"/>
</dbReference>
<comment type="similarity">
    <text evidence="1">Belongs to the AHA1 family.</text>
</comment>
<dbReference type="InterPro" id="IPR023393">
    <property type="entry name" value="START-like_dom_sf"/>
</dbReference>
<evidence type="ECO:0000313" key="3">
    <source>
        <dbReference type="EMBL" id="MCQ1949904.1"/>
    </source>
</evidence>
<organism evidence="3 4">
    <name type="scientific">Arthrobacter jinronghuae</name>
    <dbReference type="NCBI Taxonomy" id="2964609"/>
    <lineage>
        <taxon>Bacteria</taxon>
        <taxon>Bacillati</taxon>
        <taxon>Actinomycetota</taxon>
        <taxon>Actinomycetes</taxon>
        <taxon>Micrococcales</taxon>
        <taxon>Micrococcaceae</taxon>
        <taxon>Arthrobacter</taxon>
    </lineage>
</organism>
<reference evidence="3 4" key="1">
    <citation type="submission" date="2022-07" db="EMBL/GenBank/DDBJ databases">
        <title>Novel species in genus Arthrobacter.</title>
        <authorList>
            <person name="Liu Y."/>
        </authorList>
    </citation>
    <scope>NUCLEOTIDE SEQUENCE [LARGE SCALE GENOMIC DNA]</scope>
    <source>
        <strain evidence="4">zg-Y859</strain>
    </source>
</reference>
<sequence length="165" mass="17553">MPLTSVSTADGSLLISWAFSAPAQAVWAGFTDAALLSQWLGRSLECEARTGGTIVVDHSGGYLSRSVITDMDEPRRLATSWEFPEEPESRISIRLGDTEAGAVMDFVHYGLGTLVDSYGPGWITHLVYLEAAVAGAAIPAAQFWPLHSTFETLYTASVAADAVTG</sequence>
<dbReference type="InterPro" id="IPR013538">
    <property type="entry name" value="ASHA1/2-like_C"/>
</dbReference>
<dbReference type="Pfam" id="PF08327">
    <property type="entry name" value="AHSA1"/>
    <property type="match status" value="1"/>
</dbReference>
<proteinExistence type="inferred from homology"/>
<accession>A0ABT1NT26</accession>
<comment type="caution">
    <text evidence="3">The sequence shown here is derived from an EMBL/GenBank/DDBJ whole genome shotgun (WGS) entry which is preliminary data.</text>
</comment>